<feature type="compositionally biased region" description="Polar residues" evidence="1">
    <location>
        <begin position="90"/>
        <end position="106"/>
    </location>
</feature>
<dbReference type="EMBL" id="SDMP01000016">
    <property type="protein sequence ID" value="RYR02479.1"/>
    <property type="molecule type" value="Genomic_DNA"/>
</dbReference>
<dbReference type="GO" id="GO:0007142">
    <property type="term" value="P:male meiosis II"/>
    <property type="evidence" value="ECO:0007669"/>
    <property type="project" value="InterPro"/>
</dbReference>
<evidence type="ECO:0000313" key="2">
    <source>
        <dbReference type="EMBL" id="RYR02479.1"/>
    </source>
</evidence>
<feature type="region of interest" description="Disordered" evidence="1">
    <location>
        <begin position="362"/>
        <end position="412"/>
    </location>
</feature>
<evidence type="ECO:0000313" key="3">
    <source>
        <dbReference type="Proteomes" id="UP000289738"/>
    </source>
</evidence>
<reference evidence="2 3" key="1">
    <citation type="submission" date="2019-01" db="EMBL/GenBank/DDBJ databases">
        <title>Sequencing of cultivated peanut Arachis hypogaea provides insights into genome evolution and oil improvement.</title>
        <authorList>
            <person name="Chen X."/>
        </authorList>
    </citation>
    <scope>NUCLEOTIDE SEQUENCE [LARGE SCALE GENOMIC DNA]</scope>
    <source>
        <strain evidence="3">cv. Fuhuasheng</strain>
        <tissue evidence="2">Leaves</tissue>
    </source>
</reference>
<feature type="compositionally biased region" description="Basic and acidic residues" evidence="1">
    <location>
        <begin position="51"/>
        <end position="71"/>
    </location>
</feature>
<gene>
    <name evidence="2" type="ORF">Ahy_B06g081266</name>
</gene>
<dbReference type="AlphaFoldDB" id="A0A444YKV5"/>
<dbReference type="STRING" id="3818.A0A444YKV5"/>
<feature type="region of interest" description="Disordered" evidence="1">
    <location>
        <begin position="116"/>
        <end position="193"/>
    </location>
</feature>
<keyword evidence="3" id="KW-1185">Reference proteome</keyword>
<accession>A0A444YKV5</accession>
<dbReference type="Proteomes" id="UP000289738">
    <property type="component" value="Chromosome B06"/>
</dbReference>
<dbReference type="InterPro" id="IPR039300">
    <property type="entry name" value="JASON"/>
</dbReference>
<sequence>MMRCFLPTCFGSCKRSKRSNPTATQSLHSKIELQYELLNRSAEAAHAATPTKDEEERLGRRGEKKDEHQGEGEQEFSESLFSLSIGSTKQISAAQNADTTEVNSPMQQQQQLLLGVGEEDSEALGSSAPTVREKVQGNSSKPAGFSSSDKEADIAKPAEQQNCIAKEKVNPEEINSSAREEGGDVNGIQEESSESLFSLSTDYRKPISSAEIAETEVNSLRQDKKEETQERVHDISSVLNPIENVDTQGRVAKSTLLKSLKNNDKENINNSAVEDIAISLSPEPNMKLSKRKARQKANDNKLEIGVDTSLSSWLVEPEGTPVSVNNSSVGEQTPKGGRGSSWSNEDRPILGALTIEEIRMHSLSRSSRRTRSKSPDETPIIGTVGSYWTHTGQDMESSLNNSGRKDAKLKSSTSTCKTRLERAFEESVCEV</sequence>
<feature type="region of interest" description="Disordered" evidence="1">
    <location>
        <begin position="317"/>
        <end position="347"/>
    </location>
</feature>
<feature type="compositionally biased region" description="Polar residues" evidence="1">
    <location>
        <begin position="136"/>
        <end position="147"/>
    </location>
</feature>
<dbReference type="PANTHER" id="PTHR33318">
    <property type="entry name" value="ASPARTYL/GLUTAMYL-TRNA(ASN/GLN) AMIDOTRANSFERASE SUBUNIT"/>
    <property type="match status" value="1"/>
</dbReference>
<feature type="compositionally biased region" description="Polar residues" evidence="1">
    <location>
        <begin position="386"/>
        <end position="402"/>
    </location>
</feature>
<proteinExistence type="predicted"/>
<organism evidence="2 3">
    <name type="scientific">Arachis hypogaea</name>
    <name type="common">Peanut</name>
    <dbReference type="NCBI Taxonomy" id="3818"/>
    <lineage>
        <taxon>Eukaryota</taxon>
        <taxon>Viridiplantae</taxon>
        <taxon>Streptophyta</taxon>
        <taxon>Embryophyta</taxon>
        <taxon>Tracheophyta</taxon>
        <taxon>Spermatophyta</taxon>
        <taxon>Magnoliopsida</taxon>
        <taxon>eudicotyledons</taxon>
        <taxon>Gunneridae</taxon>
        <taxon>Pentapetalae</taxon>
        <taxon>rosids</taxon>
        <taxon>fabids</taxon>
        <taxon>Fabales</taxon>
        <taxon>Fabaceae</taxon>
        <taxon>Papilionoideae</taxon>
        <taxon>50 kb inversion clade</taxon>
        <taxon>dalbergioids sensu lato</taxon>
        <taxon>Dalbergieae</taxon>
        <taxon>Pterocarpus clade</taxon>
        <taxon>Arachis</taxon>
    </lineage>
</organism>
<evidence type="ECO:0000256" key="1">
    <source>
        <dbReference type="SAM" id="MobiDB-lite"/>
    </source>
</evidence>
<feature type="region of interest" description="Disordered" evidence="1">
    <location>
        <begin position="41"/>
        <end position="81"/>
    </location>
</feature>
<dbReference type="PANTHER" id="PTHR33318:SF22">
    <property type="entry name" value="SUPPRESSOR PROTEIN SRP40-LIKE ISOFORM X1"/>
    <property type="match status" value="1"/>
</dbReference>
<name>A0A444YKV5_ARAHY</name>
<feature type="compositionally biased region" description="Polar residues" evidence="1">
    <location>
        <begin position="322"/>
        <end position="331"/>
    </location>
</feature>
<comment type="caution">
    <text evidence="2">The sequence shown here is derived from an EMBL/GenBank/DDBJ whole genome shotgun (WGS) entry which is preliminary data.</text>
</comment>
<dbReference type="Gramene" id="arahy.Tifrunner.gnm2.ann2.Ah16g142800.1">
    <property type="protein sequence ID" value="arahy.Tifrunner.gnm2.ann2.Ah16g142800.1-CDS"/>
    <property type="gene ID" value="arahy.Tifrunner.gnm2.ann2.Ah16g142800"/>
</dbReference>
<protein>
    <submittedName>
        <fullName evidence="2">Uncharacterized protein</fullName>
    </submittedName>
</protein>
<feature type="region of interest" description="Disordered" evidence="1">
    <location>
        <begin position="90"/>
        <end position="109"/>
    </location>
</feature>
<dbReference type="OrthoDB" id="1925835at2759"/>